<keyword evidence="5 10" id="KW-0997">Cell inner membrane</keyword>
<organism evidence="13 14">
    <name type="scientific">Elstera cyanobacteriorum</name>
    <dbReference type="NCBI Taxonomy" id="2022747"/>
    <lineage>
        <taxon>Bacteria</taxon>
        <taxon>Pseudomonadati</taxon>
        <taxon>Pseudomonadota</taxon>
        <taxon>Alphaproteobacteria</taxon>
        <taxon>Rhodospirillales</taxon>
        <taxon>Rhodospirillaceae</taxon>
        <taxon>Elstera</taxon>
    </lineage>
</organism>
<evidence type="ECO:0000256" key="2">
    <source>
        <dbReference type="ARBA" id="ARBA00006555"/>
    </source>
</evidence>
<dbReference type="AlphaFoldDB" id="A0A255XMB5"/>
<gene>
    <name evidence="13" type="ORF">CHR90_15760</name>
</gene>
<keyword evidence="4 10" id="KW-1003">Cell membrane</keyword>
<protein>
    <recommendedName>
        <fullName evidence="10">Protein TonB</fullName>
    </recommendedName>
</protein>
<dbReference type="PRINTS" id="PR01374">
    <property type="entry name" value="TONBPROTEIN"/>
</dbReference>
<evidence type="ECO:0000256" key="10">
    <source>
        <dbReference type="RuleBase" id="RU362123"/>
    </source>
</evidence>
<keyword evidence="10" id="KW-0735">Signal-anchor</keyword>
<sequence length="244" mass="24866">MTERTFSRLARGLGPLGVVGSLLLHAAVLAAVLRAPLPRDAVPPPAPRVTVALVALAPSPVEPAPQADSPPSPAPAATQEAAQATPDPLPVVPPSAALPAPKPRPVKSAPRSAPPVPAPVAAAPAMAPGASTEIAAAAPVIPEPSIPGPPAPVHLTAPTFRHRPAPAYPAQAQRDEIEGTVRLKLLIGADGRVAEVSLLRSSGHRLLDQTALSAARAWVLEPAHENGTPTPAWAEVEVPFRLTD</sequence>
<evidence type="ECO:0000256" key="1">
    <source>
        <dbReference type="ARBA" id="ARBA00004383"/>
    </source>
</evidence>
<dbReference type="PANTHER" id="PTHR33446:SF2">
    <property type="entry name" value="PROTEIN TONB"/>
    <property type="match status" value="1"/>
</dbReference>
<feature type="region of interest" description="Disordered" evidence="11">
    <location>
        <begin position="60"/>
        <end position="123"/>
    </location>
</feature>
<evidence type="ECO:0000313" key="14">
    <source>
        <dbReference type="Proteomes" id="UP000216361"/>
    </source>
</evidence>
<dbReference type="Gene3D" id="3.30.1150.10">
    <property type="match status" value="1"/>
</dbReference>
<keyword evidence="6" id="KW-0812">Transmembrane</keyword>
<evidence type="ECO:0000256" key="3">
    <source>
        <dbReference type="ARBA" id="ARBA00022448"/>
    </source>
</evidence>
<evidence type="ECO:0000256" key="7">
    <source>
        <dbReference type="ARBA" id="ARBA00022927"/>
    </source>
</evidence>
<evidence type="ECO:0000256" key="8">
    <source>
        <dbReference type="ARBA" id="ARBA00022989"/>
    </source>
</evidence>
<keyword evidence="8" id="KW-1133">Transmembrane helix</keyword>
<feature type="compositionally biased region" description="Pro residues" evidence="11">
    <location>
        <begin position="60"/>
        <end position="74"/>
    </location>
</feature>
<evidence type="ECO:0000259" key="12">
    <source>
        <dbReference type="PROSITE" id="PS52015"/>
    </source>
</evidence>
<dbReference type="InterPro" id="IPR006260">
    <property type="entry name" value="TonB/TolA_C"/>
</dbReference>
<dbReference type="GO" id="GO:0015891">
    <property type="term" value="P:siderophore transport"/>
    <property type="evidence" value="ECO:0007669"/>
    <property type="project" value="InterPro"/>
</dbReference>
<dbReference type="Pfam" id="PF03544">
    <property type="entry name" value="TonB_C"/>
    <property type="match status" value="1"/>
</dbReference>
<evidence type="ECO:0000256" key="9">
    <source>
        <dbReference type="ARBA" id="ARBA00023136"/>
    </source>
</evidence>
<evidence type="ECO:0000256" key="11">
    <source>
        <dbReference type="SAM" id="MobiDB-lite"/>
    </source>
</evidence>
<keyword evidence="7 10" id="KW-0653">Protein transport</keyword>
<dbReference type="GO" id="GO:0055085">
    <property type="term" value="P:transmembrane transport"/>
    <property type="evidence" value="ECO:0007669"/>
    <property type="project" value="InterPro"/>
</dbReference>
<accession>A0A255XMB5</accession>
<dbReference type="GO" id="GO:0098797">
    <property type="term" value="C:plasma membrane protein complex"/>
    <property type="evidence" value="ECO:0007669"/>
    <property type="project" value="TreeGrafter"/>
</dbReference>
<dbReference type="InterPro" id="IPR003538">
    <property type="entry name" value="TonB"/>
</dbReference>
<name>A0A255XMB5_9PROT</name>
<feature type="compositionally biased region" description="Low complexity" evidence="11">
    <location>
        <begin position="75"/>
        <end position="86"/>
    </location>
</feature>
<keyword evidence="9" id="KW-0472">Membrane</keyword>
<evidence type="ECO:0000313" key="13">
    <source>
        <dbReference type="EMBL" id="OYQ17410.1"/>
    </source>
</evidence>
<reference evidence="13 14" key="1">
    <citation type="submission" date="2017-07" db="EMBL/GenBank/DDBJ databases">
        <title>Elstera cyanobacteriorum sp. nov., a novel bacterium isolated from cyanobacterial aggregates in a eutrophic lake.</title>
        <authorList>
            <person name="Cai H."/>
        </authorList>
    </citation>
    <scope>NUCLEOTIDE SEQUENCE [LARGE SCALE GENOMIC DNA]</scope>
    <source>
        <strain evidence="13 14">TH019</strain>
    </source>
</reference>
<feature type="domain" description="TonB C-terminal" evidence="12">
    <location>
        <begin position="153"/>
        <end position="244"/>
    </location>
</feature>
<dbReference type="GO" id="GO:0015031">
    <property type="term" value="P:protein transport"/>
    <property type="evidence" value="ECO:0007669"/>
    <property type="project" value="UniProtKB-UniRule"/>
</dbReference>
<evidence type="ECO:0000256" key="5">
    <source>
        <dbReference type="ARBA" id="ARBA00022519"/>
    </source>
</evidence>
<dbReference type="PROSITE" id="PS52015">
    <property type="entry name" value="TONB_CTD"/>
    <property type="match status" value="1"/>
</dbReference>
<comment type="subcellular location">
    <subcellularLocation>
        <location evidence="1 10">Cell inner membrane</location>
        <topology evidence="1 10">Single-pass membrane protein</topology>
        <orientation evidence="1 10">Periplasmic side</orientation>
    </subcellularLocation>
</comment>
<proteinExistence type="inferred from homology"/>
<keyword evidence="14" id="KW-1185">Reference proteome</keyword>
<dbReference type="InterPro" id="IPR051045">
    <property type="entry name" value="TonB-dependent_transducer"/>
</dbReference>
<dbReference type="InterPro" id="IPR037682">
    <property type="entry name" value="TonB_C"/>
</dbReference>
<dbReference type="GO" id="GO:0031992">
    <property type="term" value="F:energy transducer activity"/>
    <property type="evidence" value="ECO:0007669"/>
    <property type="project" value="InterPro"/>
</dbReference>
<dbReference type="PANTHER" id="PTHR33446">
    <property type="entry name" value="PROTEIN TONB-RELATED"/>
    <property type="match status" value="1"/>
</dbReference>
<dbReference type="Proteomes" id="UP000216361">
    <property type="component" value="Unassembled WGS sequence"/>
</dbReference>
<comment type="similarity">
    <text evidence="2 10">Belongs to the TonB family.</text>
</comment>
<dbReference type="OrthoDB" id="1685233at2"/>
<evidence type="ECO:0000256" key="6">
    <source>
        <dbReference type="ARBA" id="ARBA00022692"/>
    </source>
</evidence>
<dbReference type="SUPFAM" id="SSF74653">
    <property type="entry name" value="TolA/TonB C-terminal domain"/>
    <property type="match status" value="1"/>
</dbReference>
<dbReference type="RefSeq" id="WP_094410068.1">
    <property type="nucleotide sequence ID" value="NZ_BMJZ01000005.1"/>
</dbReference>
<keyword evidence="3 10" id="KW-0813">Transport</keyword>
<comment type="function">
    <text evidence="10">Interacts with outer membrane receptor proteins that carry out high-affinity binding and energy dependent uptake into the periplasmic space of specific substrates. It could act to transduce energy from the cytoplasmic membrane to specific energy-requiring processes in the outer membrane, resulting in the release into the periplasm of ligands bound by these outer membrane proteins.</text>
</comment>
<dbReference type="EMBL" id="NOXS01000034">
    <property type="protein sequence ID" value="OYQ17410.1"/>
    <property type="molecule type" value="Genomic_DNA"/>
</dbReference>
<comment type="caution">
    <text evidence="13">The sequence shown here is derived from an EMBL/GenBank/DDBJ whole genome shotgun (WGS) entry which is preliminary data.</text>
</comment>
<dbReference type="NCBIfam" id="TIGR01352">
    <property type="entry name" value="tonB_Cterm"/>
    <property type="match status" value="1"/>
</dbReference>
<dbReference type="GO" id="GO:0030288">
    <property type="term" value="C:outer membrane-bounded periplasmic space"/>
    <property type="evidence" value="ECO:0007669"/>
    <property type="project" value="InterPro"/>
</dbReference>
<evidence type="ECO:0000256" key="4">
    <source>
        <dbReference type="ARBA" id="ARBA00022475"/>
    </source>
</evidence>